<evidence type="ECO:0008006" key="4">
    <source>
        <dbReference type="Google" id="ProtNLM"/>
    </source>
</evidence>
<sequence>MADATLPKDKLKTRAVEGAPLSQEEVSAIQSEETSRTCFGAVKGGPAATAQSIHDKQQTFFQKAGDLARKPVGESTREDAAEVQKAEIGSGVRRAARSWHHVVCCPVVLLIRILTRRINETDQKACIGRGVLIPCFEMFG</sequence>
<accession>A0ABR4EWF9</accession>
<feature type="region of interest" description="Disordered" evidence="1">
    <location>
        <begin position="1"/>
        <end position="29"/>
    </location>
</feature>
<protein>
    <recommendedName>
        <fullName evidence="4">SMP domain-containing protein</fullName>
    </recommendedName>
</protein>
<gene>
    <name evidence="2" type="ORF">FJTKL_06616</name>
</gene>
<dbReference type="Proteomes" id="UP001600888">
    <property type="component" value="Unassembled WGS sequence"/>
</dbReference>
<comment type="caution">
    <text evidence="2">The sequence shown here is derived from an EMBL/GenBank/DDBJ whole genome shotgun (WGS) entry which is preliminary data.</text>
</comment>
<proteinExistence type="predicted"/>
<evidence type="ECO:0000313" key="2">
    <source>
        <dbReference type="EMBL" id="KAL2286615.1"/>
    </source>
</evidence>
<name>A0ABR4EWF9_9PEZI</name>
<organism evidence="2 3">
    <name type="scientific">Diaporthe vaccinii</name>
    <dbReference type="NCBI Taxonomy" id="105482"/>
    <lineage>
        <taxon>Eukaryota</taxon>
        <taxon>Fungi</taxon>
        <taxon>Dikarya</taxon>
        <taxon>Ascomycota</taxon>
        <taxon>Pezizomycotina</taxon>
        <taxon>Sordariomycetes</taxon>
        <taxon>Sordariomycetidae</taxon>
        <taxon>Diaporthales</taxon>
        <taxon>Diaporthaceae</taxon>
        <taxon>Diaporthe</taxon>
        <taxon>Diaporthe eres species complex</taxon>
    </lineage>
</organism>
<keyword evidence="3" id="KW-1185">Reference proteome</keyword>
<dbReference type="EMBL" id="JBAWTH010000023">
    <property type="protein sequence ID" value="KAL2286615.1"/>
    <property type="molecule type" value="Genomic_DNA"/>
</dbReference>
<feature type="compositionally biased region" description="Basic and acidic residues" evidence="1">
    <location>
        <begin position="1"/>
        <end position="15"/>
    </location>
</feature>
<evidence type="ECO:0000313" key="3">
    <source>
        <dbReference type="Proteomes" id="UP001600888"/>
    </source>
</evidence>
<evidence type="ECO:0000256" key="1">
    <source>
        <dbReference type="SAM" id="MobiDB-lite"/>
    </source>
</evidence>
<reference evidence="2 3" key="1">
    <citation type="submission" date="2024-03" db="EMBL/GenBank/DDBJ databases">
        <title>A high-quality draft genome sequence of Diaporthe vaccinii, a causative agent of upright dieback and viscid rot disease in cranberry plants.</title>
        <authorList>
            <person name="Sarrasin M."/>
            <person name="Lang B.F."/>
            <person name="Burger G."/>
        </authorList>
    </citation>
    <scope>NUCLEOTIDE SEQUENCE [LARGE SCALE GENOMIC DNA]</scope>
    <source>
        <strain evidence="2 3">IS7</strain>
    </source>
</reference>